<name>A0AAD5S635_9FUNG</name>
<comment type="caution">
    <text evidence="2">The sequence shown here is derived from an EMBL/GenBank/DDBJ whole genome shotgun (WGS) entry which is preliminary data.</text>
</comment>
<keyword evidence="3" id="KW-1185">Reference proteome</keyword>
<evidence type="ECO:0000256" key="1">
    <source>
        <dbReference type="SAM" id="Coils"/>
    </source>
</evidence>
<feature type="coiled-coil region" evidence="1">
    <location>
        <begin position="89"/>
        <end position="204"/>
    </location>
</feature>
<reference evidence="2" key="1">
    <citation type="submission" date="2020-05" db="EMBL/GenBank/DDBJ databases">
        <title>Phylogenomic resolution of chytrid fungi.</title>
        <authorList>
            <person name="Stajich J.E."/>
            <person name="Amses K."/>
            <person name="Simmons R."/>
            <person name="Seto K."/>
            <person name="Myers J."/>
            <person name="Bonds A."/>
            <person name="Quandt C.A."/>
            <person name="Barry K."/>
            <person name="Liu P."/>
            <person name="Grigoriev I."/>
            <person name="Longcore J.E."/>
            <person name="James T.Y."/>
        </authorList>
    </citation>
    <scope>NUCLEOTIDE SEQUENCE</scope>
    <source>
        <strain evidence="2">JEL0318</strain>
    </source>
</reference>
<sequence>MALTHPNIQHTIHFRFSTPITHPTFCKKCFTLSGLLNTVSLRAATAEDEARKWFEGFCIGERKERKSRATVMRLKDEKDSVVLYYEDEVERREKALEAERRKVGELENDLETLADLKEYEKSEMNGLLDMHQERVLDAERELQLLRNALEDEETLKQAAESKLEEKDKVLYEERRKSKGLEDVVRVLEAQLEIQKERGVKLEEERKKVLGVEKQLQVVTGLLDDEKLWRTAAEGKAEDLGKENVRIVGGLRALEAVNAELEKKVGVLIYEKEDAEDDVRMWMERYDALWRARTEEARKFEVQEGRLREEVGRLEGRVREFEAYFAEVEEAKEECEEEMSGEEARLRGEVERLEEEVEGLREENGGLRRELQDLQEERDVQLQEQADKEWNEKWEKDRQAERVAEGDERDAVNFTQLPRILFARIMRHSPPTPDAIVKEFKTHRGDLLLLTAHNALRRGSVEEIMKLDPATGKKKAAANEAYYGHVQKYADAFDEAVELVRGRAGRMGFGSAFESVCEELEKLRQVSWGEWVAALRMSKYLAPIESWRPDRLNFINKEQWILLWLGQDDFTEPQPLPSAFLRTLTGHHPIFLTIAPYPEITTETTKSFFPECDEDDIEMAITEPADAAFDISDDSDDDDDAAELIEDYPQRLPWMDRVEEVVHGW</sequence>
<protein>
    <submittedName>
        <fullName evidence="2">Uncharacterized protein</fullName>
    </submittedName>
</protein>
<dbReference type="Proteomes" id="UP001212841">
    <property type="component" value="Unassembled WGS sequence"/>
</dbReference>
<evidence type="ECO:0000313" key="2">
    <source>
        <dbReference type="EMBL" id="KAJ3047344.1"/>
    </source>
</evidence>
<gene>
    <name evidence="2" type="ORF">HK097_011611</name>
</gene>
<dbReference type="AlphaFoldDB" id="A0AAD5S635"/>
<keyword evidence="1" id="KW-0175">Coiled coil</keyword>
<feature type="coiled-coil region" evidence="1">
    <location>
        <begin position="317"/>
        <end position="383"/>
    </location>
</feature>
<dbReference type="EMBL" id="JADGJD010000979">
    <property type="protein sequence ID" value="KAJ3047344.1"/>
    <property type="molecule type" value="Genomic_DNA"/>
</dbReference>
<organism evidence="2 3">
    <name type="scientific">Rhizophlyctis rosea</name>
    <dbReference type="NCBI Taxonomy" id="64517"/>
    <lineage>
        <taxon>Eukaryota</taxon>
        <taxon>Fungi</taxon>
        <taxon>Fungi incertae sedis</taxon>
        <taxon>Chytridiomycota</taxon>
        <taxon>Chytridiomycota incertae sedis</taxon>
        <taxon>Chytridiomycetes</taxon>
        <taxon>Rhizophlyctidales</taxon>
        <taxon>Rhizophlyctidaceae</taxon>
        <taxon>Rhizophlyctis</taxon>
    </lineage>
</organism>
<accession>A0AAD5S635</accession>
<evidence type="ECO:0000313" key="3">
    <source>
        <dbReference type="Proteomes" id="UP001212841"/>
    </source>
</evidence>
<proteinExistence type="predicted"/>